<protein>
    <submittedName>
        <fullName evidence="7">GTP-binding protein</fullName>
    </submittedName>
</protein>
<dbReference type="GO" id="GO:0005737">
    <property type="term" value="C:cytoplasm"/>
    <property type="evidence" value="ECO:0007669"/>
    <property type="project" value="TreeGrafter"/>
</dbReference>
<dbReference type="InterPro" id="IPR036627">
    <property type="entry name" value="CobW-likC_sf"/>
</dbReference>
<dbReference type="SUPFAM" id="SSF90002">
    <property type="entry name" value="Hypothetical protein YjiA, C-terminal domain"/>
    <property type="match status" value="1"/>
</dbReference>
<dbReference type="AlphaFoldDB" id="A0A559J421"/>
<evidence type="ECO:0000313" key="8">
    <source>
        <dbReference type="Proteomes" id="UP000318102"/>
    </source>
</evidence>
<comment type="similarity">
    <text evidence="4">Belongs to the SIMIBI class G3E GTPase family. ZNG1 subfamily.</text>
</comment>
<evidence type="ECO:0000256" key="3">
    <source>
        <dbReference type="ARBA" id="ARBA00023186"/>
    </source>
</evidence>
<dbReference type="InterPro" id="IPR051316">
    <property type="entry name" value="Zinc-reg_GTPase_activator"/>
</dbReference>
<dbReference type="PANTHER" id="PTHR13748">
    <property type="entry name" value="COBW-RELATED"/>
    <property type="match status" value="1"/>
</dbReference>
<evidence type="ECO:0000256" key="5">
    <source>
        <dbReference type="ARBA" id="ARBA00049117"/>
    </source>
</evidence>
<comment type="catalytic activity">
    <reaction evidence="5">
        <text>GTP + H2O = GDP + phosphate + H(+)</text>
        <dbReference type="Rhea" id="RHEA:19669"/>
        <dbReference type="ChEBI" id="CHEBI:15377"/>
        <dbReference type="ChEBI" id="CHEBI:15378"/>
        <dbReference type="ChEBI" id="CHEBI:37565"/>
        <dbReference type="ChEBI" id="CHEBI:43474"/>
        <dbReference type="ChEBI" id="CHEBI:58189"/>
    </reaction>
    <physiologicalReaction direction="left-to-right" evidence="5">
        <dbReference type="Rhea" id="RHEA:19670"/>
    </physiologicalReaction>
</comment>
<gene>
    <name evidence="7" type="ORF">FPZ44_07860</name>
</gene>
<dbReference type="Gene3D" id="3.30.1220.10">
    <property type="entry name" value="CobW-like, C-terminal domain"/>
    <property type="match status" value="1"/>
</dbReference>
<evidence type="ECO:0000256" key="4">
    <source>
        <dbReference type="ARBA" id="ARBA00034320"/>
    </source>
</evidence>
<evidence type="ECO:0000259" key="6">
    <source>
        <dbReference type="SMART" id="SM00833"/>
    </source>
</evidence>
<dbReference type="Proteomes" id="UP000318102">
    <property type="component" value="Unassembled WGS sequence"/>
</dbReference>
<dbReference type="GO" id="GO:0000166">
    <property type="term" value="F:nucleotide binding"/>
    <property type="evidence" value="ECO:0007669"/>
    <property type="project" value="UniProtKB-KW"/>
</dbReference>
<keyword evidence="8" id="KW-1185">Reference proteome</keyword>
<sequence length="353" mass="39950">MDLITSSSERHDIPVVILAGFLGSGKTTLLQQWTQQCLQQGMKPAVIMNEAGDVNLDGQLLPEDVNMEELLGGCICCSIRGDFGMKLLELVQEHQPDVVYVECTGIAEPMELVDALTDVSLYAPVQLTHIVTLVDALQMSHWIDETVSVNKPSRKMMHLLQEQIRAANLLIVNKCDLVQEHDIQRVEQQLKQWNKETTIVYAEQAQVKHELWQRSFVLSDELSKLSAQAEQTPTIPPTCSCQIDNGHDVGCEARTHHHSSHAHVTVWTRALPTAVDSHTFELWLKGLPQHVYRAKGIVTFSDTTKRYMFQFAYRQTEFIPIRPQGDIDDVIVLIGEQMDAEQLYVELQEMLRA</sequence>
<dbReference type="Pfam" id="PF07683">
    <property type="entry name" value="CobW_C"/>
    <property type="match status" value="1"/>
</dbReference>
<accession>A0A559J421</accession>
<reference evidence="7 8" key="1">
    <citation type="submission" date="2019-07" db="EMBL/GenBank/DDBJ databases">
        <authorList>
            <person name="Kim J."/>
        </authorList>
    </citation>
    <scope>NUCLEOTIDE SEQUENCE [LARGE SCALE GENOMIC DNA]</scope>
    <source>
        <strain evidence="7 8">N4</strain>
    </source>
</reference>
<evidence type="ECO:0000256" key="1">
    <source>
        <dbReference type="ARBA" id="ARBA00022741"/>
    </source>
</evidence>
<dbReference type="SMART" id="SM00833">
    <property type="entry name" value="CobW_C"/>
    <property type="match status" value="1"/>
</dbReference>
<dbReference type="CDD" id="cd03112">
    <property type="entry name" value="CobW-like"/>
    <property type="match status" value="1"/>
</dbReference>
<dbReference type="SUPFAM" id="SSF52540">
    <property type="entry name" value="P-loop containing nucleoside triphosphate hydrolases"/>
    <property type="match status" value="1"/>
</dbReference>
<name>A0A559J421_9BACL</name>
<dbReference type="InterPro" id="IPR003495">
    <property type="entry name" value="CobW/HypB/UreG_nucleotide-bd"/>
</dbReference>
<dbReference type="PANTHER" id="PTHR13748:SF62">
    <property type="entry name" value="COBW DOMAIN-CONTAINING PROTEIN"/>
    <property type="match status" value="1"/>
</dbReference>
<dbReference type="Gene3D" id="3.40.50.300">
    <property type="entry name" value="P-loop containing nucleotide triphosphate hydrolases"/>
    <property type="match status" value="1"/>
</dbReference>
<dbReference type="InterPro" id="IPR027417">
    <property type="entry name" value="P-loop_NTPase"/>
</dbReference>
<feature type="domain" description="CobW C-terminal" evidence="6">
    <location>
        <begin position="264"/>
        <end position="351"/>
    </location>
</feature>
<dbReference type="Pfam" id="PF02492">
    <property type="entry name" value="cobW"/>
    <property type="match status" value="1"/>
</dbReference>
<dbReference type="OrthoDB" id="9808822at2"/>
<keyword evidence="1" id="KW-0547">Nucleotide-binding</keyword>
<dbReference type="GO" id="GO:0016787">
    <property type="term" value="F:hydrolase activity"/>
    <property type="evidence" value="ECO:0007669"/>
    <property type="project" value="UniProtKB-KW"/>
</dbReference>
<dbReference type="InterPro" id="IPR011629">
    <property type="entry name" value="CobW-like_C"/>
</dbReference>
<evidence type="ECO:0000256" key="2">
    <source>
        <dbReference type="ARBA" id="ARBA00022801"/>
    </source>
</evidence>
<keyword evidence="3" id="KW-0143">Chaperone</keyword>
<evidence type="ECO:0000313" key="7">
    <source>
        <dbReference type="EMBL" id="TVX94634.1"/>
    </source>
</evidence>
<comment type="caution">
    <text evidence="7">The sequence shown here is derived from an EMBL/GenBank/DDBJ whole genome shotgun (WGS) entry which is preliminary data.</text>
</comment>
<proteinExistence type="inferred from homology"/>
<dbReference type="EMBL" id="VNJK01000001">
    <property type="protein sequence ID" value="TVX94634.1"/>
    <property type="molecule type" value="Genomic_DNA"/>
</dbReference>
<organism evidence="7 8">
    <name type="scientific">Paenibacillus agilis</name>
    <dbReference type="NCBI Taxonomy" id="3020863"/>
    <lineage>
        <taxon>Bacteria</taxon>
        <taxon>Bacillati</taxon>
        <taxon>Bacillota</taxon>
        <taxon>Bacilli</taxon>
        <taxon>Bacillales</taxon>
        <taxon>Paenibacillaceae</taxon>
        <taxon>Paenibacillus</taxon>
    </lineage>
</organism>
<keyword evidence="2" id="KW-0378">Hydrolase</keyword>